<evidence type="ECO:0000313" key="4">
    <source>
        <dbReference type="Proteomes" id="UP001175226"/>
    </source>
</evidence>
<dbReference type="GO" id="GO:0006508">
    <property type="term" value="P:proteolysis"/>
    <property type="evidence" value="ECO:0007669"/>
    <property type="project" value="InterPro"/>
</dbReference>
<dbReference type="PANTHER" id="PTHR48104">
    <property type="entry name" value="METACASPASE-4"/>
    <property type="match status" value="1"/>
</dbReference>
<gene>
    <name evidence="3" type="ORF">EV421DRAFT_1708218</name>
</gene>
<organism evidence="3 4">
    <name type="scientific">Armillaria borealis</name>
    <dbReference type="NCBI Taxonomy" id="47425"/>
    <lineage>
        <taxon>Eukaryota</taxon>
        <taxon>Fungi</taxon>
        <taxon>Dikarya</taxon>
        <taxon>Basidiomycota</taxon>
        <taxon>Agaricomycotina</taxon>
        <taxon>Agaricomycetes</taxon>
        <taxon>Agaricomycetidae</taxon>
        <taxon>Agaricales</taxon>
        <taxon>Marasmiineae</taxon>
        <taxon>Physalacriaceae</taxon>
        <taxon>Armillaria</taxon>
    </lineage>
</organism>
<dbReference type="AlphaFoldDB" id="A0AA39JNJ7"/>
<accession>A0AA39JNJ7</accession>
<dbReference type="PANTHER" id="PTHR48104:SF30">
    <property type="entry name" value="METACASPASE-1"/>
    <property type="match status" value="1"/>
</dbReference>
<feature type="non-terminal residue" evidence="3">
    <location>
        <position position="258"/>
    </location>
</feature>
<sequence length="258" mass="28705">FVLVIGINEYKFIDRKHDLQGAVKDANNFYRYLHDDRSIPEANIINLRDGEATRSAIIKEFQNLQQNPEIIRGEVAIIIYFAGHGAVAPKPDAWKDWVTPTGKVKMLCPADINGKDKVEGIPDRTLSHLLLDLSKAKGNNITLILDCCYAAGINRGVNKAGMRPCTLDLQNLSSTCDENIYSPASQTRAFQEDESGFSDSYGSHVLLAACRRTETAWEKDNNGVFTKALLESLKPLSSRDLPPSYDSLMQNLQMSVNE</sequence>
<keyword evidence="4" id="KW-1185">Reference proteome</keyword>
<protein>
    <submittedName>
        <fullName evidence="3">Peptidase C14, caspase domain-containing protein</fullName>
    </submittedName>
</protein>
<dbReference type="EMBL" id="JAUEPT010000015">
    <property type="protein sequence ID" value="KAK0445829.1"/>
    <property type="molecule type" value="Genomic_DNA"/>
</dbReference>
<comment type="caution">
    <text evidence="3">The sequence shown here is derived from an EMBL/GenBank/DDBJ whole genome shotgun (WGS) entry which is preliminary data.</text>
</comment>
<dbReference type="GO" id="GO:0005737">
    <property type="term" value="C:cytoplasm"/>
    <property type="evidence" value="ECO:0007669"/>
    <property type="project" value="TreeGrafter"/>
</dbReference>
<dbReference type="InterPro" id="IPR011600">
    <property type="entry name" value="Pept_C14_caspase"/>
</dbReference>
<dbReference type="Proteomes" id="UP001175226">
    <property type="component" value="Unassembled WGS sequence"/>
</dbReference>
<feature type="domain" description="Peptidase C14 caspase" evidence="2">
    <location>
        <begin position="2"/>
        <end position="256"/>
    </location>
</feature>
<evidence type="ECO:0000313" key="3">
    <source>
        <dbReference type="EMBL" id="KAK0445829.1"/>
    </source>
</evidence>
<evidence type="ECO:0000256" key="1">
    <source>
        <dbReference type="ARBA" id="ARBA00009005"/>
    </source>
</evidence>
<comment type="similarity">
    <text evidence="1">Belongs to the peptidase C14B family.</text>
</comment>
<dbReference type="GO" id="GO:0004197">
    <property type="term" value="F:cysteine-type endopeptidase activity"/>
    <property type="evidence" value="ECO:0007669"/>
    <property type="project" value="InterPro"/>
</dbReference>
<dbReference type="InterPro" id="IPR050452">
    <property type="entry name" value="Metacaspase"/>
</dbReference>
<name>A0AA39JNJ7_9AGAR</name>
<proteinExistence type="inferred from homology"/>
<dbReference type="Pfam" id="PF00656">
    <property type="entry name" value="Peptidase_C14"/>
    <property type="match status" value="1"/>
</dbReference>
<dbReference type="Gene3D" id="3.40.50.1460">
    <property type="match status" value="1"/>
</dbReference>
<reference evidence="3" key="1">
    <citation type="submission" date="2023-06" db="EMBL/GenBank/DDBJ databases">
        <authorList>
            <consortium name="Lawrence Berkeley National Laboratory"/>
            <person name="Ahrendt S."/>
            <person name="Sahu N."/>
            <person name="Indic B."/>
            <person name="Wong-Bajracharya J."/>
            <person name="Merenyi Z."/>
            <person name="Ke H.-M."/>
            <person name="Monk M."/>
            <person name="Kocsube S."/>
            <person name="Drula E."/>
            <person name="Lipzen A."/>
            <person name="Balint B."/>
            <person name="Henrissat B."/>
            <person name="Andreopoulos B."/>
            <person name="Martin F.M."/>
            <person name="Harder C.B."/>
            <person name="Rigling D."/>
            <person name="Ford K.L."/>
            <person name="Foster G.D."/>
            <person name="Pangilinan J."/>
            <person name="Papanicolaou A."/>
            <person name="Barry K."/>
            <person name="LaButti K."/>
            <person name="Viragh M."/>
            <person name="Koriabine M."/>
            <person name="Yan M."/>
            <person name="Riley R."/>
            <person name="Champramary S."/>
            <person name="Plett K.L."/>
            <person name="Tsai I.J."/>
            <person name="Slot J."/>
            <person name="Sipos G."/>
            <person name="Plett J."/>
            <person name="Nagy L.G."/>
            <person name="Grigoriev I.V."/>
        </authorList>
    </citation>
    <scope>NUCLEOTIDE SEQUENCE</scope>
    <source>
        <strain evidence="3">FPL87.14</strain>
    </source>
</reference>
<evidence type="ECO:0000259" key="2">
    <source>
        <dbReference type="Pfam" id="PF00656"/>
    </source>
</evidence>